<dbReference type="InParanoid" id="A0A194X7F5"/>
<dbReference type="KEGG" id="psco:LY89DRAFT_719745"/>
<keyword evidence="2" id="KW-1185">Reference proteome</keyword>
<dbReference type="Proteomes" id="UP000070700">
    <property type="component" value="Unassembled WGS sequence"/>
</dbReference>
<evidence type="ECO:0000313" key="1">
    <source>
        <dbReference type="EMBL" id="KUJ16108.1"/>
    </source>
</evidence>
<accession>A0A194X7F5</accession>
<gene>
    <name evidence="1" type="ORF">LY89DRAFT_719745</name>
</gene>
<evidence type="ECO:0000313" key="2">
    <source>
        <dbReference type="Proteomes" id="UP000070700"/>
    </source>
</evidence>
<dbReference type="RefSeq" id="XP_018070463.1">
    <property type="nucleotide sequence ID" value="XM_018218518.1"/>
</dbReference>
<dbReference type="AlphaFoldDB" id="A0A194X7F5"/>
<dbReference type="OrthoDB" id="3547906at2759"/>
<dbReference type="GeneID" id="28828244"/>
<protein>
    <submittedName>
        <fullName evidence="1">Uncharacterized protein</fullName>
    </submittedName>
</protein>
<sequence length="301" mass="34391">MILVFLVHQQKPALHKKTALWRKCKLQTFFAEKQHIRYFVVDNTKEAAGASDASTKSLDSGEADFFKLVDEDVAVAEADAKAEANIVHSFDSYRSTVILWLRRTGIEEHTRGLKKDEMHTSFAVPKNAESEPELFLMLEFLTFCYRVVYCGSHFTTADDDQRTPESCIQLTDAQEKAWEAAFQSAVEQDRPALRDTMSVLSMALICHEFRGNWYSSLLLSFCAMLSVKPYTKTWKEPGNYNSCLSSVIWVVQLIIFHTSACLEKAELGDTLERIEQYCGCLLSRRRSLGRTKHSGMWTRRS</sequence>
<proteinExistence type="predicted"/>
<reference evidence="1 2" key="1">
    <citation type="submission" date="2015-10" db="EMBL/GenBank/DDBJ databases">
        <title>Full genome of DAOMC 229536 Phialocephala scopiformis, a fungal endophyte of spruce producing the potent anti-insectan compound rugulosin.</title>
        <authorList>
            <consortium name="DOE Joint Genome Institute"/>
            <person name="Walker A.K."/>
            <person name="Frasz S.L."/>
            <person name="Seifert K.A."/>
            <person name="Miller J.D."/>
            <person name="Mondo S.J."/>
            <person name="Labutti K."/>
            <person name="Lipzen A."/>
            <person name="Dockter R."/>
            <person name="Kennedy M."/>
            <person name="Grigoriev I.V."/>
            <person name="Spatafora J.W."/>
        </authorList>
    </citation>
    <scope>NUCLEOTIDE SEQUENCE [LARGE SCALE GENOMIC DNA]</scope>
    <source>
        <strain evidence="1 2">CBS 120377</strain>
    </source>
</reference>
<name>A0A194X7F5_MOLSC</name>
<dbReference type="EMBL" id="KQ947417">
    <property type="protein sequence ID" value="KUJ16108.1"/>
    <property type="molecule type" value="Genomic_DNA"/>
</dbReference>
<organism evidence="1 2">
    <name type="scientific">Mollisia scopiformis</name>
    <name type="common">Conifer needle endophyte fungus</name>
    <name type="synonym">Phialocephala scopiformis</name>
    <dbReference type="NCBI Taxonomy" id="149040"/>
    <lineage>
        <taxon>Eukaryota</taxon>
        <taxon>Fungi</taxon>
        <taxon>Dikarya</taxon>
        <taxon>Ascomycota</taxon>
        <taxon>Pezizomycotina</taxon>
        <taxon>Leotiomycetes</taxon>
        <taxon>Helotiales</taxon>
        <taxon>Mollisiaceae</taxon>
        <taxon>Mollisia</taxon>
    </lineage>
</organism>